<proteinExistence type="predicted"/>
<accession>A0A4Y2CXP8</accession>
<sequence length="133" mass="14530">MHKSGLLTEHPTKTSKFAHCAMDAAIEFGRGSAALAAAQFRSFTTEETSPPGYHDLRISGKGMLDQVLSSSTYHGSKLREETIAPSIQQQHVTISPPPIHQENSSLVCNRGKLKPLFMNTNGMLRERSVPSLP</sequence>
<name>A0A4Y2CXP8_ARAVE</name>
<gene>
    <name evidence="1" type="ORF">AVEN_59231_1</name>
</gene>
<reference evidence="1 2" key="1">
    <citation type="journal article" date="2019" name="Sci. Rep.">
        <title>Orb-weaving spider Araneus ventricosus genome elucidates the spidroin gene catalogue.</title>
        <authorList>
            <person name="Kono N."/>
            <person name="Nakamura H."/>
            <person name="Ohtoshi R."/>
            <person name="Moran D.A.P."/>
            <person name="Shinohara A."/>
            <person name="Yoshida Y."/>
            <person name="Fujiwara M."/>
            <person name="Mori M."/>
            <person name="Tomita M."/>
            <person name="Arakawa K."/>
        </authorList>
    </citation>
    <scope>NUCLEOTIDE SEQUENCE [LARGE SCALE GENOMIC DNA]</scope>
</reference>
<protein>
    <submittedName>
        <fullName evidence="1">Uncharacterized protein</fullName>
    </submittedName>
</protein>
<organism evidence="1 2">
    <name type="scientific">Araneus ventricosus</name>
    <name type="common">Orbweaver spider</name>
    <name type="synonym">Epeira ventricosa</name>
    <dbReference type="NCBI Taxonomy" id="182803"/>
    <lineage>
        <taxon>Eukaryota</taxon>
        <taxon>Metazoa</taxon>
        <taxon>Ecdysozoa</taxon>
        <taxon>Arthropoda</taxon>
        <taxon>Chelicerata</taxon>
        <taxon>Arachnida</taxon>
        <taxon>Araneae</taxon>
        <taxon>Araneomorphae</taxon>
        <taxon>Entelegynae</taxon>
        <taxon>Araneoidea</taxon>
        <taxon>Araneidae</taxon>
        <taxon>Araneus</taxon>
    </lineage>
</organism>
<dbReference type="AlphaFoldDB" id="A0A4Y2CXP8"/>
<comment type="caution">
    <text evidence="1">The sequence shown here is derived from an EMBL/GenBank/DDBJ whole genome shotgun (WGS) entry which is preliminary data.</text>
</comment>
<dbReference type="EMBL" id="BGPR01000267">
    <property type="protein sequence ID" value="GBM09251.1"/>
    <property type="molecule type" value="Genomic_DNA"/>
</dbReference>
<dbReference type="Proteomes" id="UP000499080">
    <property type="component" value="Unassembled WGS sequence"/>
</dbReference>
<keyword evidence="2" id="KW-1185">Reference proteome</keyword>
<evidence type="ECO:0000313" key="1">
    <source>
        <dbReference type="EMBL" id="GBM09251.1"/>
    </source>
</evidence>
<evidence type="ECO:0000313" key="2">
    <source>
        <dbReference type="Proteomes" id="UP000499080"/>
    </source>
</evidence>